<evidence type="ECO:0000256" key="4">
    <source>
        <dbReference type="ARBA" id="ARBA00022989"/>
    </source>
</evidence>
<keyword evidence="2" id="KW-0677">Repeat</keyword>
<protein>
    <recommendedName>
        <fullName evidence="10">Mitochondrial carrier protein</fullName>
    </recommendedName>
</protein>
<comment type="similarity">
    <text evidence="7">Belongs to the mitochondrial carrier (TC 2.A.29) family.</text>
</comment>
<evidence type="ECO:0000256" key="5">
    <source>
        <dbReference type="ARBA" id="ARBA00023128"/>
    </source>
</evidence>
<dbReference type="InterPro" id="IPR018108">
    <property type="entry name" value="MCP_transmembrane"/>
</dbReference>
<dbReference type="OrthoDB" id="10253709at2759"/>
<dbReference type="Proteomes" id="UP000708208">
    <property type="component" value="Unassembled WGS sequence"/>
</dbReference>
<sequence>MKNFSFSRWSLRGGSLTGTRQNGPFMHYCKTLVQVGYEPFPPVESWFFGSTYLGLPNMFQYLRYLKSVDGFSGCYRGLTARLCGSTVSACVYNTLSKKVSISEDHTTDSDVPSFLKKTAVEIVCVTGSTIVAHPFHVIAVRTMAQFVGRETIYQSLWGSICEIYGKEGIKGFFSGVIPRLVGDIIYISISATIVYIACRHFGKSKLTDQAGSMTGNMVASSFSYPFQVVSNTIIVNNSGLAVGCAPHTRPFYNWVDAYRSLKYEKQLKRGSSLVGRAYTGPTYLVNGRPRPYGFYFGPVHLPGASYK</sequence>
<name>A0A8J2LU30_9HEXA</name>
<dbReference type="Pfam" id="PF00153">
    <property type="entry name" value="Mito_carr"/>
    <property type="match status" value="1"/>
</dbReference>
<dbReference type="GO" id="GO:0005741">
    <property type="term" value="C:mitochondrial outer membrane"/>
    <property type="evidence" value="ECO:0007669"/>
    <property type="project" value="UniProtKB-SubCell"/>
</dbReference>
<evidence type="ECO:0008006" key="10">
    <source>
        <dbReference type="Google" id="ProtNLM"/>
    </source>
</evidence>
<dbReference type="AlphaFoldDB" id="A0A8J2LU30"/>
<feature type="repeat" description="Solcar" evidence="6">
    <location>
        <begin position="112"/>
        <end position="200"/>
    </location>
</feature>
<dbReference type="PANTHER" id="PTHR10780:SF18">
    <property type="entry name" value="LD43650P"/>
    <property type="match status" value="1"/>
</dbReference>
<dbReference type="PROSITE" id="PS50920">
    <property type="entry name" value="SOLCAR"/>
    <property type="match status" value="1"/>
</dbReference>
<keyword evidence="5" id="KW-0496">Mitochondrion</keyword>
<evidence type="ECO:0000313" key="9">
    <source>
        <dbReference type="Proteomes" id="UP000708208"/>
    </source>
</evidence>
<keyword evidence="3" id="KW-1000">Mitochondrion outer membrane</keyword>
<reference evidence="8" key="1">
    <citation type="submission" date="2021-06" db="EMBL/GenBank/DDBJ databases">
        <authorList>
            <person name="Hodson N. C."/>
            <person name="Mongue J. A."/>
            <person name="Jaron S. K."/>
        </authorList>
    </citation>
    <scope>NUCLEOTIDE SEQUENCE</scope>
</reference>
<organism evidence="8 9">
    <name type="scientific">Allacma fusca</name>
    <dbReference type="NCBI Taxonomy" id="39272"/>
    <lineage>
        <taxon>Eukaryota</taxon>
        <taxon>Metazoa</taxon>
        <taxon>Ecdysozoa</taxon>
        <taxon>Arthropoda</taxon>
        <taxon>Hexapoda</taxon>
        <taxon>Collembola</taxon>
        <taxon>Symphypleona</taxon>
        <taxon>Sminthuridae</taxon>
        <taxon>Allacma</taxon>
    </lineage>
</organism>
<evidence type="ECO:0000256" key="7">
    <source>
        <dbReference type="RuleBase" id="RU000488"/>
    </source>
</evidence>
<keyword evidence="6" id="KW-0472">Membrane</keyword>
<comment type="subcellular location">
    <subcellularLocation>
        <location evidence="1">Mitochondrion outer membrane</location>
        <topology evidence="1">Multi-pass membrane protein</topology>
    </subcellularLocation>
</comment>
<keyword evidence="9" id="KW-1185">Reference proteome</keyword>
<evidence type="ECO:0000256" key="1">
    <source>
        <dbReference type="ARBA" id="ARBA00004374"/>
    </source>
</evidence>
<comment type="caution">
    <text evidence="8">The sequence shown here is derived from an EMBL/GenBank/DDBJ whole genome shotgun (WGS) entry which is preliminary data.</text>
</comment>
<evidence type="ECO:0000256" key="6">
    <source>
        <dbReference type="PROSITE-ProRule" id="PRU00282"/>
    </source>
</evidence>
<evidence type="ECO:0000256" key="2">
    <source>
        <dbReference type="ARBA" id="ARBA00022737"/>
    </source>
</evidence>
<keyword evidence="4" id="KW-1133">Transmembrane helix</keyword>
<keyword evidence="6 7" id="KW-0812">Transmembrane</keyword>
<keyword evidence="7" id="KW-0813">Transport</keyword>
<gene>
    <name evidence="8" type="ORF">AFUS01_LOCUS47257</name>
</gene>
<proteinExistence type="inferred from homology"/>
<dbReference type="PANTHER" id="PTHR10780">
    <property type="entry name" value="MITOCHONDRIAL CARRIER HOMOLOG"/>
    <property type="match status" value="1"/>
</dbReference>
<dbReference type="EMBL" id="CAJVCH010571689">
    <property type="protein sequence ID" value="CAG7838270.1"/>
    <property type="molecule type" value="Genomic_DNA"/>
</dbReference>
<evidence type="ECO:0000313" key="8">
    <source>
        <dbReference type="EMBL" id="CAG7838270.1"/>
    </source>
</evidence>
<evidence type="ECO:0000256" key="3">
    <source>
        <dbReference type="ARBA" id="ARBA00022787"/>
    </source>
</evidence>
<accession>A0A8J2LU30</accession>